<dbReference type="AlphaFoldDB" id="A0A0A8UKF7"/>
<proteinExistence type="predicted"/>
<accession>A0A0A8UKF7</accession>
<evidence type="ECO:0000313" key="1">
    <source>
        <dbReference type="EMBL" id="CEK09178.1"/>
    </source>
</evidence>
<dbReference type="RefSeq" id="WP_045104758.1">
    <property type="nucleotide sequence ID" value="NZ_LN681225.1"/>
</dbReference>
<dbReference type="OrthoDB" id="5650429at2"/>
<name>A0A0A8UKF7_LEGHA</name>
<sequence>MEFEVLKKAIQELSAARDPEDSERIQDLLNLLKDLEHQKSASISTVRKTVQELSATKYPENSERIQDLVNSLKDLWQEKSISMPSLQDPIQKLSTAIDSKEVKSIQDLIKPLVNLSKDLEHEKLSVILALKKEIYPLLEDFWLSVTTTLPSSDWQTSPRVKPWIDFQEALKKEGWEDADHPQRYQELAKRFSASDGVVNCANVLNLLKESTRMLSYTSQEAVNNYPLGKLTKEIIARKSHMYEKEKQQSIVTMLSILFYIFHHYCTAEQLEILPLLCQYRLLTTDEERLSESATIQYLTQQISASQLFFITHKNYIDPREWNTNANITALATLLPKNCTEFKKKLEQVPWIKILLKQCSEDDKQQAVIKGAKQLLDNFTSLENHSYAAALSFSAAVKRQEMMMSKEQHALINAILYIFCLQVYNKERRNGADRFFGFSGETKCNAAVKKIDEITGATTKFGVWEYLALKQGRLGELVTDYEGMGAALQQ</sequence>
<reference evidence="2" key="1">
    <citation type="submission" date="2014-09" db="EMBL/GenBank/DDBJ databases">
        <authorList>
            <person name="Gomez-Valero L."/>
        </authorList>
    </citation>
    <scope>NUCLEOTIDE SEQUENCE [LARGE SCALE GENOMIC DNA]</scope>
    <source>
        <strain evidence="2">ATCC35250</strain>
    </source>
</reference>
<protein>
    <submittedName>
        <fullName evidence="1">Uncharacterized protein</fullName>
    </submittedName>
</protein>
<dbReference type="Proteomes" id="UP000032803">
    <property type="component" value="Chromosome I"/>
</dbReference>
<dbReference type="STRING" id="449.LHA_0057"/>
<gene>
    <name evidence="1" type="ORF">LHA_0057</name>
</gene>
<dbReference type="KEGG" id="lha:LHA_0057"/>
<evidence type="ECO:0000313" key="2">
    <source>
        <dbReference type="Proteomes" id="UP000032803"/>
    </source>
</evidence>
<dbReference type="EMBL" id="LN681225">
    <property type="protein sequence ID" value="CEK09178.1"/>
    <property type="molecule type" value="Genomic_DNA"/>
</dbReference>
<keyword evidence="2" id="KW-1185">Reference proteome</keyword>
<dbReference type="PATRIC" id="fig|449.7.peg.1845"/>
<organism evidence="1 2">
    <name type="scientific">Legionella hackeliae</name>
    <dbReference type="NCBI Taxonomy" id="449"/>
    <lineage>
        <taxon>Bacteria</taxon>
        <taxon>Pseudomonadati</taxon>
        <taxon>Pseudomonadota</taxon>
        <taxon>Gammaproteobacteria</taxon>
        <taxon>Legionellales</taxon>
        <taxon>Legionellaceae</taxon>
        <taxon>Legionella</taxon>
    </lineage>
</organism>
<dbReference type="HOGENOM" id="CLU_557583_0_0_6"/>